<accession>L9LD47</accession>
<evidence type="ECO:0000256" key="2">
    <source>
        <dbReference type="RuleBase" id="RU000682"/>
    </source>
</evidence>
<keyword evidence="1 2" id="KW-0238">DNA-binding</keyword>
<dbReference type="Gene3D" id="1.10.10.60">
    <property type="entry name" value="Homeodomain-like"/>
    <property type="match status" value="1"/>
</dbReference>
<dbReference type="InterPro" id="IPR042988">
    <property type="entry name" value="NOBOX"/>
</dbReference>
<feature type="DNA-binding region" description="Homeobox" evidence="1">
    <location>
        <begin position="19"/>
        <end position="101"/>
    </location>
</feature>
<dbReference type="PANTHER" id="PTHR47060">
    <property type="entry name" value="HOMEOBOX PROTEIN NOBOX"/>
    <property type="match status" value="1"/>
</dbReference>
<dbReference type="SMART" id="SM00389">
    <property type="entry name" value="HOX"/>
    <property type="match status" value="1"/>
</dbReference>
<dbReference type="PANTHER" id="PTHR47060:SF1">
    <property type="entry name" value="HOMEOBOX PROTEIN NOBOX"/>
    <property type="match status" value="1"/>
</dbReference>
<reference evidence="6" key="2">
    <citation type="journal article" date="2013" name="Nat. Commun.">
        <title>Genome of the Chinese tree shrew.</title>
        <authorList>
            <person name="Fan Y."/>
            <person name="Huang Z.Y."/>
            <person name="Cao C.C."/>
            <person name="Chen C.S."/>
            <person name="Chen Y.X."/>
            <person name="Fan D.D."/>
            <person name="He J."/>
            <person name="Hou H.L."/>
            <person name="Hu L."/>
            <person name="Hu X.T."/>
            <person name="Jiang X.T."/>
            <person name="Lai R."/>
            <person name="Lang Y.S."/>
            <person name="Liang B."/>
            <person name="Liao S.G."/>
            <person name="Mu D."/>
            <person name="Ma Y.Y."/>
            <person name="Niu Y.Y."/>
            <person name="Sun X.Q."/>
            <person name="Xia J.Q."/>
            <person name="Xiao J."/>
            <person name="Xiong Z.Q."/>
            <person name="Xu L."/>
            <person name="Yang L."/>
            <person name="Zhang Y."/>
            <person name="Zhao W."/>
            <person name="Zhao X.D."/>
            <person name="Zheng Y.T."/>
            <person name="Zhou J.M."/>
            <person name="Zhu Y.B."/>
            <person name="Zhang G.J."/>
            <person name="Wang J."/>
            <person name="Yao Y.G."/>
        </authorList>
    </citation>
    <scope>NUCLEOTIDE SEQUENCE [LARGE SCALE GENOMIC DNA]</scope>
</reference>
<organism evidence="5 6">
    <name type="scientific">Tupaia chinensis</name>
    <name type="common">Chinese tree shrew</name>
    <name type="synonym">Tupaia belangeri chinensis</name>
    <dbReference type="NCBI Taxonomy" id="246437"/>
    <lineage>
        <taxon>Eukaryota</taxon>
        <taxon>Metazoa</taxon>
        <taxon>Chordata</taxon>
        <taxon>Craniata</taxon>
        <taxon>Vertebrata</taxon>
        <taxon>Euteleostomi</taxon>
        <taxon>Mammalia</taxon>
        <taxon>Eutheria</taxon>
        <taxon>Euarchontoglires</taxon>
        <taxon>Scandentia</taxon>
        <taxon>Tupaiidae</taxon>
        <taxon>Tupaia</taxon>
    </lineage>
</organism>
<proteinExistence type="predicted"/>
<keyword evidence="6" id="KW-1185">Reference proteome</keyword>
<feature type="compositionally biased region" description="Polar residues" evidence="3">
    <location>
        <begin position="157"/>
        <end position="166"/>
    </location>
</feature>
<dbReference type="GO" id="GO:0000981">
    <property type="term" value="F:DNA-binding transcription factor activity, RNA polymerase II-specific"/>
    <property type="evidence" value="ECO:0007669"/>
    <property type="project" value="TreeGrafter"/>
</dbReference>
<dbReference type="GO" id="GO:0000978">
    <property type="term" value="F:RNA polymerase II cis-regulatory region sequence-specific DNA binding"/>
    <property type="evidence" value="ECO:0007669"/>
    <property type="project" value="TreeGrafter"/>
</dbReference>
<evidence type="ECO:0000256" key="1">
    <source>
        <dbReference type="PROSITE-ProRule" id="PRU00108"/>
    </source>
</evidence>
<dbReference type="InParanoid" id="L9LD47"/>
<dbReference type="GO" id="GO:0005634">
    <property type="term" value="C:nucleus"/>
    <property type="evidence" value="ECO:0007669"/>
    <property type="project" value="UniProtKB-SubCell"/>
</dbReference>
<dbReference type="Proteomes" id="UP000011518">
    <property type="component" value="Unassembled WGS sequence"/>
</dbReference>
<dbReference type="AlphaFoldDB" id="L9LD47"/>
<protein>
    <submittedName>
        <fullName evidence="5">Homeobox protein NOBOX</fullName>
    </submittedName>
</protein>
<name>L9LD47_TUPCH</name>
<dbReference type="STRING" id="246437.L9LD47"/>
<feature type="compositionally biased region" description="Polar residues" evidence="3">
    <location>
        <begin position="394"/>
        <end position="413"/>
    </location>
</feature>
<dbReference type="SUPFAM" id="SSF46689">
    <property type="entry name" value="Homeodomain-like"/>
    <property type="match status" value="1"/>
</dbReference>
<evidence type="ECO:0000313" key="5">
    <source>
        <dbReference type="EMBL" id="ELW72866.1"/>
    </source>
</evidence>
<dbReference type="CDD" id="cd00086">
    <property type="entry name" value="homeodomain"/>
    <property type="match status" value="1"/>
</dbReference>
<keyword evidence="1 2" id="KW-0539">Nucleus</keyword>
<dbReference type="FunCoup" id="L9LD47">
    <property type="interactions" value="152"/>
</dbReference>
<evidence type="ECO:0000256" key="3">
    <source>
        <dbReference type="SAM" id="MobiDB-lite"/>
    </source>
</evidence>
<evidence type="ECO:0000313" key="6">
    <source>
        <dbReference type="Proteomes" id="UP000011518"/>
    </source>
</evidence>
<feature type="region of interest" description="Disordered" evidence="3">
    <location>
        <begin position="372"/>
        <end position="433"/>
    </location>
</feature>
<comment type="subcellular location">
    <subcellularLocation>
        <location evidence="1 2">Nucleus</location>
    </subcellularLocation>
</comment>
<evidence type="ECO:0000259" key="4">
    <source>
        <dbReference type="PROSITE" id="PS50071"/>
    </source>
</evidence>
<feature type="compositionally biased region" description="Low complexity" evidence="3">
    <location>
        <begin position="147"/>
        <end position="156"/>
    </location>
</feature>
<feature type="compositionally biased region" description="Basic and acidic residues" evidence="3">
    <location>
        <begin position="415"/>
        <end position="424"/>
    </location>
</feature>
<dbReference type="InterPro" id="IPR001356">
    <property type="entry name" value="HD"/>
</dbReference>
<keyword evidence="1 2" id="KW-0371">Homeobox</keyword>
<feature type="compositionally biased region" description="Basic and acidic residues" evidence="3">
    <location>
        <begin position="102"/>
        <end position="112"/>
    </location>
</feature>
<dbReference type="Pfam" id="PF00046">
    <property type="entry name" value="Homeodomain"/>
    <property type="match status" value="1"/>
</dbReference>
<reference evidence="6" key="1">
    <citation type="submission" date="2012-07" db="EMBL/GenBank/DDBJ databases">
        <title>Genome of the Chinese tree shrew, a rising model animal genetically related to primates.</title>
        <authorList>
            <person name="Zhang G."/>
            <person name="Fan Y."/>
            <person name="Yao Y."/>
            <person name="Huang Z."/>
        </authorList>
    </citation>
    <scope>NUCLEOTIDE SEQUENCE [LARGE SCALE GENOMIC DNA]</scope>
</reference>
<feature type="compositionally biased region" description="Polar residues" evidence="3">
    <location>
        <begin position="372"/>
        <end position="383"/>
    </location>
</feature>
<feature type="region of interest" description="Disordered" evidence="3">
    <location>
        <begin position="102"/>
        <end position="172"/>
    </location>
</feature>
<dbReference type="eggNOG" id="KOG0490">
    <property type="taxonomic scope" value="Eukaryota"/>
</dbReference>
<feature type="domain" description="Homeobox" evidence="4">
    <location>
        <begin position="17"/>
        <end position="100"/>
    </location>
</feature>
<gene>
    <name evidence="5" type="ORF">TREES_T100003743</name>
</gene>
<dbReference type="PROSITE" id="PS50071">
    <property type="entry name" value="HOMEOBOX_2"/>
    <property type="match status" value="1"/>
</dbReference>
<sequence length="433" mass="46947">HSHNTDQRKGPPEVICQVRKKTRTLYRSDQLEELERIFQEDHYPDSDKRQEIAQTVGVTPQRIMVKGWPPVAGVEETVWLNDTLVCRVWFQNRRAKWRKVEKLNSKEHKDPPEAPASGQCSSTAELPPAEAVDAGPGTFPQEPPLESPESPLVLTSDLTPAPTQHSEGAPGRAVAPALFSPPPVQRASLPFPFGPVHTPQLMPLPKDAPGSDSIYKDGPCGSWGTSFSPPPICSYLEELEPQDYQQSNPLGPFPFSQAPQTQFFQAPQPQCSYLPPFPFPMPSSQMLLPPEDSLFAFPCGPSGGMSQGYCPGPLSGQIPLQPPAGNLGTVPWSDPCLPELSFPGPFCSQALGHVPGGDAYFSDLFPAPCAQSVSRQPSPSVTQLPRVPGIGTRPSPSTVQGEQLATSLEQPSTPEEVREEDKSSHVPYVGTTD</sequence>
<dbReference type="InterPro" id="IPR009057">
    <property type="entry name" value="Homeodomain-like_sf"/>
</dbReference>
<feature type="non-terminal residue" evidence="5">
    <location>
        <position position="1"/>
    </location>
</feature>
<dbReference type="EMBL" id="KB320387">
    <property type="protein sequence ID" value="ELW72866.1"/>
    <property type="molecule type" value="Genomic_DNA"/>
</dbReference>